<organism evidence="9 10">
    <name type="scientific">Conexibacter stalactiti</name>
    <dbReference type="NCBI Taxonomy" id="1940611"/>
    <lineage>
        <taxon>Bacteria</taxon>
        <taxon>Bacillati</taxon>
        <taxon>Actinomycetota</taxon>
        <taxon>Thermoleophilia</taxon>
        <taxon>Solirubrobacterales</taxon>
        <taxon>Conexibacteraceae</taxon>
        <taxon>Conexibacter</taxon>
    </lineage>
</organism>
<accession>A0ABU4HNZ2</accession>
<keyword evidence="4" id="KW-1003">Cell membrane</keyword>
<protein>
    <submittedName>
        <fullName evidence="9">ABC transporter ATP-binding protein</fullName>
    </submittedName>
</protein>
<dbReference type="GO" id="GO:0005524">
    <property type="term" value="F:ATP binding"/>
    <property type="evidence" value="ECO:0007669"/>
    <property type="project" value="UniProtKB-KW"/>
</dbReference>
<evidence type="ECO:0000259" key="8">
    <source>
        <dbReference type="PROSITE" id="PS50893"/>
    </source>
</evidence>
<dbReference type="InterPro" id="IPR003439">
    <property type="entry name" value="ABC_transporter-like_ATP-bd"/>
</dbReference>
<dbReference type="PROSITE" id="PS50893">
    <property type="entry name" value="ABC_TRANSPORTER_2"/>
    <property type="match status" value="1"/>
</dbReference>
<comment type="caution">
    <text evidence="9">The sequence shown here is derived from an EMBL/GenBank/DDBJ whole genome shotgun (WGS) entry which is preliminary data.</text>
</comment>
<dbReference type="PANTHER" id="PTHR43297">
    <property type="entry name" value="OLIGOPEPTIDE TRANSPORT ATP-BINDING PROTEIN APPD"/>
    <property type="match status" value="1"/>
</dbReference>
<proteinExistence type="inferred from homology"/>
<evidence type="ECO:0000256" key="2">
    <source>
        <dbReference type="ARBA" id="ARBA00005417"/>
    </source>
</evidence>
<dbReference type="CDD" id="cd03257">
    <property type="entry name" value="ABC_NikE_OppD_transporters"/>
    <property type="match status" value="1"/>
</dbReference>
<dbReference type="Proteomes" id="UP001284601">
    <property type="component" value="Unassembled WGS sequence"/>
</dbReference>
<dbReference type="SMART" id="SM00382">
    <property type="entry name" value="AAA"/>
    <property type="match status" value="1"/>
</dbReference>
<evidence type="ECO:0000313" key="9">
    <source>
        <dbReference type="EMBL" id="MDW5595021.1"/>
    </source>
</evidence>
<keyword evidence="5" id="KW-0547">Nucleotide-binding</keyword>
<gene>
    <name evidence="9" type="ORF">R7226_11770</name>
</gene>
<dbReference type="SUPFAM" id="SSF52540">
    <property type="entry name" value="P-loop containing nucleoside triphosphate hydrolases"/>
    <property type="match status" value="1"/>
</dbReference>
<dbReference type="EMBL" id="JAWSTH010000026">
    <property type="protein sequence ID" value="MDW5595021.1"/>
    <property type="molecule type" value="Genomic_DNA"/>
</dbReference>
<dbReference type="PANTHER" id="PTHR43297:SF2">
    <property type="entry name" value="DIPEPTIDE TRANSPORT ATP-BINDING PROTEIN DPPD"/>
    <property type="match status" value="1"/>
</dbReference>
<evidence type="ECO:0000256" key="3">
    <source>
        <dbReference type="ARBA" id="ARBA00022448"/>
    </source>
</evidence>
<dbReference type="InterPro" id="IPR013563">
    <property type="entry name" value="Oligopep_ABC_C"/>
</dbReference>
<dbReference type="InterPro" id="IPR017871">
    <property type="entry name" value="ABC_transporter-like_CS"/>
</dbReference>
<evidence type="ECO:0000313" key="10">
    <source>
        <dbReference type="Proteomes" id="UP001284601"/>
    </source>
</evidence>
<evidence type="ECO:0000256" key="5">
    <source>
        <dbReference type="ARBA" id="ARBA00022741"/>
    </source>
</evidence>
<reference evidence="10" key="1">
    <citation type="submission" date="2023-07" db="EMBL/GenBank/DDBJ databases">
        <title>Conexibacter stalactiti sp. nov., isolated from stalactites in a lava cave and emended description of the genus Conexibacter.</title>
        <authorList>
            <person name="Lee S.D."/>
        </authorList>
    </citation>
    <scope>NUCLEOTIDE SEQUENCE [LARGE SCALE GENOMIC DNA]</scope>
    <source>
        <strain evidence="10">KCTC 39840</strain>
    </source>
</reference>
<evidence type="ECO:0000256" key="7">
    <source>
        <dbReference type="ARBA" id="ARBA00023136"/>
    </source>
</evidence>
<keyword evidence="6 9" id="KW-0067">ATP-binding</keyword>
<dbReference type="RefSeq" id="WP_318597355.1">
    <property type="nucleotide sequence ID" value="NZ_JAWSTH010000026.1"/>
</dbReference>
<dbReference type="InterPro" id="IPR050388">
    <property type="entry name" value="ABC_Ni/Peptide_Import"/>
</dbReference>
<dbReference type="PROSITE" id="PS00211">
    <property type="entry name" value="ABC_TRANSPORTER_1"/>
    <property type="match status" value="1"/>
</dbReference>
<dbReference type="InterPro" id="IPR003593">
    <property type="entry name" value="AAA+_ATPase"/>
</dbReference>
<keyword evidence="3" id="KW-0813">Transport</keyword>
<comment type="subcellular location">
    <subcellularLocation>
        <location evidence="1">Cell membrane</location>
        <topology evidence="1">Peripheral membrane protein</topology>
    </subcellularLocation>
</comment>
<dbReference type="NCBIfam" id="TIGR01727">
    <property type="entry name" value="oligo_HPY"/>
    <property type="match status" value="1"/>
</dbReference>
<keyword evidence="7" id="KW-0472">Membrane</keyword>
<dbReference type="InterPro" id="IPR027417">
    <property type="entry name" value="P-loop_NTPase"/>
</dbReference>
<evidence type="ECO:0000256" key="4">
    <source>
        <dbReference type="ARBA" id="ARBA00022475"/>
    </source>
</evidence>
<sequence>MERTNDSGEAPILRVGDLRVTFATDDGPAVAVDGLSFDLFPGETVGIVGESGSGKSATAMALLGLLPGTATVTGSIAFGEQELLGAPERELRAIRGNRIAMVFQDALAALNPAHTVGRQLTEAIRVHDRAVPKAELRARAIELLETVGIPSARQRADQYPHEFSGGMRQRVMIAMSIANDPDVIIADEPTTALDVTVQAQVLEVLRAVQERTRAAVLLITHDLGVVAGLADRVLVMYAGGKVEEAAVEPLFALPSHPYTQGLLQSLPRLDDDGDDGRLRYIPGRPPNPTALPAGCRFLPRCPHALAGLCDSDPLPLATVGAGHVAACARIDAAREGWS</sequence>
<evidence type="ECO:0000256" key="6">
    <source>
        <dbReference type="ARBA" id="ARBA00022840"/>
    </source>
</evidence>
<comment type="similarity">
    <text evidence="2">Belongs to the ABC transporter superfamily.</text>
</comment>
<dbReference type="Gene3D" id="3.40.50.300">
    <property type="entry name" value="P-loop containing nucleotide triphosphate hydrolases"/>
    <property type="match status" value="1"/>
</dbReference>
<dbReference type="Pfam" id="PF08352">
    <property type="entry name" value="oligo_HPY"/>
    <property type="match status" value="1"/>
</dbReference>
<keyword evidence="10" id="KW-1185">Reference proteome</keyword>
<evidence type="ECO:0000256" key="1">
    <source>
        <dbReference type="ARBA" id="ARBA00004202"/>
    </source>
</evidence>
<dbReference type="Pfam" id="PF00005">
    <property type="entry name" value="ABC_tran"/>
    <property type="match status" value="1"/>
</dbReference>
<feature type="domain" description="ABC transporter" evidence="8">
    <location>
        <begin position="13"/>
        <end position="263"/>
    </location>
</feature>
<name>A0ABU4HNZ2_9ACTN</name>